<dbReference type="EMBL" id="CAJJDM010000048">
    <property type="protein sequence ID" value="CAD8071918.1"/>
    <property type="molecule type" value="Genomic_DNA"/>
</dbReference>
<comment type="caution">
    <text evidence="5">The sequence shown here is derived from an EMBL/GenBank/DDBJ whole genome shotgun (WGS) entry which is preliminary data.</text>
</comment>
<keyword evidence="4" id="KW-0175">Coiled coil</keyword>
<dbReference type="Pfam" id="PF06246">
    <property type="entry name" value="Isy1"/>
    <property type="match status" value="1"/>
</dbReference>
<evidence type="ECO:0000256" key="3">
    <source>
        <dbReference type="ARBA" id="ARBA00023242"/>
    </source>
</evidence>
<protein>
    <submittedName>
        <fullName evidence="5">Uncharacterized protein</fullName>
    </submittedName>
</protein>
<evidence type="ECO:0000313" key="5">
    <source>
        <dbReference type="EMBL" id="CAD8071918.1"/>
    </source>
</evidence>
<keyword evidence="6" id="KW-1185">Reference proteome</keyword>
<dbReference type="FunFam" id="1.10.287.660:FF:000001">
    <property type="entry name" value="pre-mRNA-splicing factor ISY1 homolog"/>
    <property type="match status" value="1"/>
</dbReference>
<dbReference type="InterPro" id="IPR009360">
    <property type="entry name" value="Isy1"/>
</dbReference>
<dbReference type="GO" id="GO:0000350">
    <property type="term" value="P:generation of catalytic spliceosome for second transesterification step"/>
    <property type="evidence" value="ECO:0007669"/>
    <property type="project" value="InterPro"/>
</dbReference>
<evidence type="ECO:0000313" key="6">
    <source>
        <dbReference type="Proteomes" id="UP000688137"/>
    </source>
</evidence>
<accession>A0A8S1LTF8</accession>
<comment type="subcellular location">
    <subcellularLocation>
        <location evidence="1">Nucleus</location>
    </subcellularLocation>
</comment>
<dbReference type="PANTHER" id="PTHR13021">
    <property type="entry name" value="PRE-MRNA-SPLICING FACTOR ISY1"/>
    <property type="match status" value="1"/>
</dbReference>
<reference evidence="5" key="1">
    <citation type="submission" date="2021-01" db="EMBL/GenBank/DDBJ databases">
        <authorList>
            <consortium name="Genoscope - CEA"/>
            <person name="William W."/>
        </authorList>
    </citation>
    <scope>NUCLEOTIDE SEQUENCE</scope>
</reference>
<gene>
    <name evidence="5" type="ORF">PPRIM_AZ9-3.1.T0480117</name>
</gene>
<keyword evidence="3" id="KW-0539">Nucleus</keyword>
<organism evidence="5 6">
    <name type="scientific">Paramecium primaurelia</name>
    <dbReference type="NCBI Taxonomy" id="5886"/>
    <lineage>
        <taxon>Eukaryota</taxon>
        <taxon>Sar</taxon>
        <taxon>Alveolata</taxon>
        <taxon>Ciliophora</taxon>
        <taxon>Intramacronucleata</taxon>
        <taxon>Oligohymenophorea</taxon>
        <taxon>Peniculida</taxon>
        <taxon>Parameciidae</taxon>
        <taxon>Paramecium</taxon>
    </lineage>
</organism>
<feature type="coiled-coil region" evidence="4">
    <location>
        <begin position="163"/>
        <end position="190"/>
    </location>
</feature>
<dbReference type="AlphaFoldDB" id="A0A8S1LTF8"/>
<evidence type="ECO:0000256" key="1">
    <source>
        <dbReference type="ARBA" id="ARBA00004123"/>
    </source>
</evidence>
<evidence type="ECO:0000256" key="4">
    <source>
        <dbReference type="SAM" id="Coils"/>
    </source>
</evidence>
<comment type="similarity">
    <text evidence="2">Belongs to the ISY1 family.</text>
</comment>
<name>A0A8S1LTF8_PARPR</name>
<dbReference type="GO" id="GO:0005634">
    <property type="term" value="C:nucleus"/>
    <property type="evidence" value="ECO:0007669"/>
    <property type="project" value="UniProtKB-SubCell"/>
</dbReference>
<dbReference type="Proteomes" id="UP000688137">
    <property type="component" value="Unassembled WGS sequence"/>
</dbReference>
<dbReference type="OMA" id="YHWERRI"/>
<evidence type="ECO:0000256" key="2">
    <source>
        <dbReference type="ARBA" id="ARBA00007002"/>
    </source>
</evidence>
<proteinExistence type="inferred from homology"/>
<sequence length="286" mass="34106">MARNAEKAKAMLSRWYRLKRDIRNTTDGKYKSIPKVQECVNLQECELERQEVLKVVSKLVSDIQNAGLGEHRIRELNDEINKVIQELRCWEDRIKELGGPDYRRLSAKIYDTQGIELTGKEGYRYFGAAKDLPGVRELFFSEPPSEPKKSRTELYKNISYNYYGSQNQELQEILEEEKELERIAQEKELQRFIQDNQELVKDFNTKEEILNFIKYEIDKRDDVLKRMEEEKQQHSDSEEYEQDQLEQRKQELIRQYYAPEKIHSQYVTTVEKDADLESFIRGNMAK</sequence>